<name>A0A811KN26_9BILA</name>
<dbReference type="Proteomes" id="UP000783686">
    <property type="component" value="Unassembled WGS sequence"/>
</dbReference>
<sequence length="362" mass="41460">MSVEPKNESKSKDLTKMETLHLDRWPQSPRVMIKARVIYLLRYLGSAPADMSPTKDEFQEAVEYVRRANNLYGKVSYKKLQKVRLEISAHCINIIEDKSGMVLNHSDLANVAKCGGKKSSDLEREFFVYIARVAGKFEAHVFLSTYSYRTITSTIQEAFEIYYYLKTKPEEEIYQSKAELCSERNLLEEENRRLRKRVEELEKMMGVKGNFYQLFPKADENSPQNYFNSLPKGMVEKPPPPPTHPVPTPPDLMSMSLDETPGPSGLNNSSTSALDNSNNKLTNSSEIENNYSSTPKRLIKELKAKFNKDSVLMVPSNGSSSSDYGEVIQCKKQPEHVEDKIYEEIGEYYDSTYLIPKRKDKI</sequence>
<dbReference type="InterPro" id="IPR006020">
    <property type="entry name" value="PTB/PI_dom"/>
</dbReference>
<dbReference type="PROSITE" id="PS01179">
    <property type="entry name" value="PID"/>
    <property type="match status" value="1"/>
</dbReference>
<comment type="caution">
    <text evidence="4">The sequence shown here is derived from an EMBL/GenBank/DDBJ whole genome shotgun (WGS) entry which is preliminary data.</text>
</comment>
<dbReference type="PANTHER" id="PTHR11232:SF18">
    <property type="entry name" value="JNK-INTERACTING PROTEIN 1"/>
    <property type="match status" value="1"/>
</dbReference>
<evidence type="ECO:0000259" key="3">
    <source>
        <dbReference type="PROSITE" id="PS01179"/>
    </source>
</evidence>
<protein>
    <recommendedName>
        <fullName evidence="3">PID domain-containing protein</fullName>
    </recommendedName>
</protein>
<proteinExistence type="predicted"/>
<reference evidence="4" key="1">
    <citation type="submission" date="2020-09" db="EMBL/GenBank/DDBJ databases">
        <authorList>
            <person name="Kikuchi T."/>
        </authorList>
    </citation>
    <scope>NUCLEOTIDE SEQUENCE</scope>
    <source>
        <strain evidence="4">SH1</strain>
    </source>
</reference>
<feature type="compositionally biased region" description="Pro residues" evidence="2">
    <location>
        <begin position="237"/>
        <end position="250"/>
    </location>
</feature>
<dbReference type="EMBL" id="CAJFDH010000003">
    <property type="protein sequence ID" value="CAD5216741.1"/>
    <property type="molecule type" value="Genomic_DNA"/>
</dbReference>
<dbReference type="SUPFAM" id="SSF50729">
    <property type="entry name" value="PH domain-like"/>
    <property type="match status" value="1"/>
</dbReference>
<dbReference type="Gene3D" id="2.30.29.30">
    <property type="entry name" value="Pleckstrin-homology domain (PH domain)/Phosphotyrosine-binding domain (PTB)"/>
    <property type="match status" value="1"/>
</dbReference>
<feature type="domain" description="PID" evidence="3">
    <location>
        <begin position="39"/>
        <end position="171"/>
    </location>
</feature>
<keyword evidence="5" id="KW-1185">Reference proteome</keyword>
<feature type="compositionally biased region" description="Polar residues" evidence="2">
    <location>
        <begin position="265"/>
        <end position="289"/>
    </location>
</feature>
<dbReference type="Pfam" id="PF00640">
    <property type="entry name" value="PID"/>
    <property type="match status" value="1"/>
</dbReference>
<dbReference type="EMBL" id="CAJFCW020000003">
    <property type="protein sequence ID" value="CAG9106534.1"/>
    <property type="molecule type" value="Genomic_DNA"/>
</dbReference>
<dbReference type="SMART" id="SM00462">
    <property type="entry name" value="PTB"/>
    <property type="match status" value="1"/>
</dbReference>
<dbReference type="AlphaFoldDB" id="A0A811KN26"/>
<keyword evidence="1" id="KW-0175">Coiled coil</keyword>
<dbReference type="InterPro" id="IPR011993">
    <property type="entry name" value="PH-like_dom_sf"/>
</dbReference>
<evidence type="ECO:0000256" key="1">
    <source>
        <dbReference type="SAM" id="Coils"/>
    </source>
</evidence>
<dbReference type="OrthoDB" id="10364600at2759"/>
<evidence type="ECO:0000256" key="2">
    <source>
        <dbReference type="SAM" id="MobiDB-lite"/>
    </source>
</evidence>
<evidence type="ECO:0000313" key="4">
    <source>
        <dbReference type="EMBL" id="CAD5216741.1"/>
    </source>
</evidence>
<accession>A0A811KN26</accession>
<dbReference type="PANTHER" id="PTHR11232">
    <property type="entry name" value="PHOSPHOTYROSINE INTERACTION DOMAIN-CONTAINING FAMILY MEMBER"/>
    <property type="match status" value="1"/>
</dbReference>
<gene>
    <name evidence="4" type="ORF">BOKJ2_LOCUS6739</name>
</gene>
<organism evidence="4 5">
    <name type="scientific">Bursaphelenchus okinawaensis</name>
    <dbReference type="NCBI Taxonomy" id="465554"/>
    <lineage>
        <taxon>Eukaryota</taxon>
        <taxon>Metazoa</taxon>
        <taxon>Ecdysozoa</taxon>
        <taxon>Nematoda</taxon>
        <taxon>Chromadorea</taxon>
        <taxon>Rhabditida</taxon>
        <taxon>Tylenchina</taxon>
        <taxon>Tylenchomorpha</taxon>
        <taxon>Aphelenchoidea</taxon>
        <taxon>Aphelenchoididae</taxon>
        <taxon>Bursaphelenchus</taxon>
    </lineage>
</organism>
<dbReference type="Proteomes" id="UP000614601">
    <property type="component" value="Unassembled WGS sequence"/>
</dbReference>
<feature type="region of interest" description="Disordered" evidence="2">
    <location>
        <begin position="231"/>
        <end position="289"/>
    </location>
</feature>
<dbReference type="InterPro" id="IPR051133">
    <property type="entry name" value="Adapter_Engulfment-Domain"/>
</dbReference>
<feature type="coiled-coil region" evidence="1">
    <location>
        <begin position="177"/>
        <end position="204"/>
    </location>
</feature>
<evidence type="ECO:0000313" key="5">
    <source>
        <dbReference type="Proteomes" id="UP000614601"/>
    </source>
</evidence>